<dbReference type="OrthoDB" id="3219836at2759"/>
<dbReference type="Proteomes" id="UP000027195">
    <property type="component" value="Unassembled WGS sequence"/>
</dbReference>
<reference evidence="2" key="1">
    <citation type="journal article" date="2014" name="Proc. Natl. Acad. Sci. U.S.A.">
        <title>Extensive sampling of basidiomycete genomes demonstrates inadequacy of the white-rot/brown-rot paradigm for wood decay fungi.</title>
        <authorList>
            <person name="Riley R."/>
            <person name="Salamov A.A."/>
            <person name="Brown D.W."/>
            <person name="Nagy L.G."/>
            <person name="Floudas D."/>
            <person name="Held B.W."/>
            <person name="Levasseur A."/>
            <person name="Lombard V."/>
            <person name="Morin E."/>
            <person name="Otillar R."/>
            <person name="Lindquist E.A."/>
            <person name="Sun H."/>
            <person name="LaButti K.M."/>
            <person name="Schmutz J."/>
            <person name="Jabbour D."/>
            <person name="Luo H."/>
            <person name="Baker S.E."/>
            <person name="Pisabarro A.G."/>
            <person name="Walton J.D."/>
            <person name="Blanchette R.A."/>
            <person name="Henrissat B."/>
            <person name="Martin F."/>
            <person name="Cullen D."/>
            <person name="Hibbett D.S."/>
            <person name="Grigoriev I.V."/>
        </authorList>
    </citation>
    <scope>NUCLEOTIDE SEQUENCE [LARGE SCALE GENOMIC DNA]</scope>
    <source>
        <strain evidence="2">FD-172 SS1</strain>
    </source>
</reference>
<proteinExistence type="predicted"/>
<evidence type="ECO:0000313" key="1">
    <source>
        <dbReference type="EMBL" id="KDQ13196.1"/>
    </source>
</evidence>
<sequence>MVAPAVRTKSQDATAPPAHPSVHHVNLAIDIILSNMETQDLRAVVRSLLARGDPGTIGTFSSLVRSHITRTQPSPRAPTPALFTRSGSGAIVPTSQFYRVRSQARVSFGAGMGKASLLPLLQIILATSGLQWDEDGALAMALAEVDCDIAAAVMTTRDEVREGRLKDHEGVLSTVAELRSALEDVAIEVESWGGDNPFERGLAEAQDGVL</sequence>
<dbReference type="EMBL" id="KL198045">
    <property type="protein sequence ID" value="KDQ13196.1"/>
    <property type="molecule type" value="Genomic_DNA"/>
</dbReference>
<protein>
    <submittedName>
        <fullName evidence="1">Uncharacterized protein</fullName>
    </submittedName>
</protein>
<keyword evidence="2" id="KW-1185">Reference proteome</keyword>
<dbReference type="AlphaFoldDB" id="A0A067MNM7"/>
<evidence type="ECO:0000313" key="2">
    <source>
        <dbReference type="Proteomes" id="UP000027195"/>
    </source>
</evidence>
<dbReference type="HOGENOM" id="CLU_080473_0_0_1"/>
<gene>
    <name evidence="1" type="ORF">BOTBODRAFT_33807</name>
</gene>
<dbReference type="InParanoid" id="A0A067MNM7"/>
<organism evidence="1 2">
    <name type="scientific">Botryobasidium botryosum (strain FD-172 SS1)</name>
    <dbReference type="NCBI Taxonomy" id="930990"/>
    <lineage>
        <taxon>Eukaryota</taxon>
        <taxon>Fungi</taxon>
        <taxon>Dikarya</taxon>
        <taxon>Basidiomycota</taxon>
        <taxon>Agaricomycotina</taxon>
        <taxon>Agaricomycetes</taxon>
        <taxon>Cantharellales</taxon>
        <taxon>Botryobasidiaceae</taxon>
        <taxon>Botryobasidium</taxon>
    </lineage>
</organism>
<name>A0A067MNM7_BOTB1</name>
<dbReference type="STRING" id="930990.A0A067MNM7"/>
<accession>A0A067MNM7</accession>